<comment type="similarity">
    <text evidence="7">Belongs to the protein-tyrosine phosphatase family. Non-receptor class 4 subfamily.</text>
</comment>
<dbReference type="GO" id="GO:0004726">
    <property type="term" value="F:non-membrane spanning protein tyrosine phosphatase activity"/>
    <property type="evidence" value="ECO:0007669"/>
    <property type="project" value="InterPro"/>
</dbReference>
<evidence type="ECO:0000259" key="9">
    <source>
        <dbReference type="PROSITE" id="PS50055"/>
    </source>
</evidence>
<dbReference type="Ensembl" id="ENSHHUT00000024047.1">
    <property type="protein sequence ID" value="ENSHHUP00000023174.1"/>
    <property type="gene ID" value="ENSHHUG00000014524.1"/>
</dbReference>
<evidence type="ECO:0000256" key="3">
    <source>
        <dbReference type="ARBA" id="ARBA00022490"/>
    </source>
</evidence>
<feature type="compositionally biased region" description="Basic and acidic residues" evidence="8">
    <location>
        <begin position="342"/>
        <end position="358"/>
    </location>
</feature>
<dbReference type="PRINTS" id="PR00700">
    <property type="entry name" value="PRTYPHPHTASE"/>
</dbReference>
<feature type="compositionally biased region" description="Polar residues" evidence="8">
    <location>
        <begin position="411"/>
        <end position="436"/>
    </location>
</feature>
<feature type="domain" description="Tyrosine specific protein phosphatases" evidence="10">
    <location>
        <begin position="207"/>
        <end position="284"/>
    </location>
</feature>
<dbReference type="InterPro" id="IPR000242">
    <property type="entry name" value="PTP_cat"/>
</dbReference>
<feature type="compositionally biased region" description="Low complexity" evidence="8">
    <location>
        <begin position="768"/>
        <end position="780"/>
    </location>
</feature>
<dbReference type="PROSITE" id="PS00383">
    <property type="entry name" value="TYR_PHOSPHATASE_1"/>
    <property type="match status" value="1"/>
</dbReference>
<feature type="region of interest" description="Disordered" evidence="8">
    <location>
        <begin position="317"/>
        <end position="365"/>
    </location>
</feature>
<name>A0A4W5LBJ7_9TELE</name>
<keyword evidence="5" id="KW-0378">Hydrolase</keyword>
<dbReference type="GO" id="GO:0005737">
    <property type="term" value="C:cytoplasm"/>
    <property type="evidence" value="ECO:0007669"/>
    <property type="project" value="UniProtKB-SubCell"/>
</dbReference>
<keyword evidence="4" id="KW-0597">Phosphoprotein</keyword>
<dbReference type="PROSITE" id="PS50056">
    <property type="entry name" value="TYR_PHOSPHATASE_2"/>
    <property type="match status" value="1"/>
</dbReference>
<evidence type="ECO:0000256" key="5">
    <source>
        <dbReference type="ARBA" id="ARBA00022801"/>
    </source>
</evidence>
<dbReference type="InterPro" id="IPR016130">
    <property type="entry name" value="Tyr_Pase_AS"/>
</dbReference>
<organism evidence="11 12">
    <name type="scientific">Hucho hucho</name>
    <name type="common">huchen</name>
    <dbReference type="NCBI Taxonomy" id="62062"/>
    <lineage>
        <taxon>Eukaryota</taxon>
        <taxon>Metazoa</taxon>
        <taxon>Chordata</taxon>
        <taxon>Craniata</taxon>
        <taxon>Vertebrata</taxon>
        <taxon>Euteleostomi</taxon>
        <taxon>Actinopterygii</taxon>
        <taxon>Neopterygii</taxon>
        <taxon>Teleostei</taxon>
        <taxon>Protacanthopterygii</taxon>
        <taxon>Salmoniformes</taxon>
        <taxon>Salmonidae</taxon>
        <taxon>Salmoninae</taxon>
        <taxon>Hucho</taxon>
    </lineage>
</organism>
<dbReference type="InterPro" id="IPR000387">
    <property type="entry name" value="Tyr_Pase_dom"/>
</dbReference>
<evidence type="ECO:0000256" key="7">
    <source>
        <dbReference type="ARBA" id="ARBA00034734"/>
    </source>
</evidence>
<feature type="domain" description="Tyrosine-protein phosphatase" evidence="9">
    <location>
        <begin position="37"/>
        <end position="293"/>
    </location>
</feature>
<accession>A0A4W5LBJ7</accession>
<feature type="region of interest" description="Disordered" evidence="8">
    <location>
        <begin position="628"/>
        <end position="648"/>
    </location>
</feature>
<keyword evidence="3" id="KW-0963">Cytoplasm</keyword>
<evidence type="ECO:0000256" key="1">
    <source>
        <dbReference type="ARBA" id="ARBA00004496"/>
    </source>
</evidence>
<dbReference type="InterPro" id="IPR003595">
    <property type="entry name" value="Tyr_Pase_cat"/>
</dbReference>
<feature type="compositionally biased region" description="Polar residues" evidence="8">
    <location>
        <begin position="781"/>
        <end position="795"/>
    </location>
</feature>
<dbReference type="PANTHER" id="PTHR45983:SF1">
    <property type="entry name" value="TYROSINE-PROTEIN PHOSPHATASE NON-RECEPTOR TYPE 22"/>
    <property type="match status" value="1"/>
</dbReference>
<dbReference type="InterPro" id="IPR029021">
    <property type="entry name" value="Prot-tyrosine_phosphatase-like"/>
</dbReference>
<reference evidence="12" key="1">
    <citation type="submission" date="2018-06" db="EMBL/GenBank/DDBJ databases">
        <title>Genome assembly of Danube salmon.</title>
        <authorList>
            <person name="Macqueen D.J."/>
            <person name="Gundappa M.K."/>
        </authorList>
    </citation>
    <scope>NUCLEOTIDE SEQUENCE [LARGE SCALE GENOMIC DNA]</scope>
</reference>
<dbReference type="SMART" id="SM00404">
    <property type="entry name" value="PTPc_motif"/>
    <property type="match status" value="1"/>
</dbReference>
<evidence type="ECO:0000256" key="4">
    <source>
        <dbReference type="ARBA" id="ARBA00022553"/>
    </source>
</evidence>
<comment type="subcellular location">
    <subcellularLocation>
        <location evidence="1">Cytoplasm</location>
    </subcellularLocation>
</comment>
<dbReference type="InterPro" id="IPR047170">
    <property type="entry name" value="PTN12/18/22"/>
</dbReference>
<dbReference type="Proteomes" id="UP000314982">
    <property type="component" value="Unassembled WGS sequence"/>
</dbReference>
<dbReference type="Pfam" id="PF00102">
    <property type="entry name" value="Y_phosphatase"/>
    <property type="match status" value="1"/>
</dbReference>
<sequence>MRSPSSPAMEQQAWILRGFLAQVESKEAEEEEAESGFTGEFTRLKCQSTKYRTDKTYPTKVAEKQENVKKNRYKDIVPCNCPLPPPKMTMTTSMPGVSGARAYIATQGPLPHTVLDFWRMLWEYNIEVIVMACREYEMGRKKCERYWPEKQEEPFVCDPFTIYCDSEESKGDYVSRNLRVTYRNWCRTLRQLHYINWPDHGVPDTIPPILELLQDMRSYQAHGNVPICIHCSAGCGRTGALCAIDYTWNLVKTQRLKEDFRIYDLVQDMRTQRPSVVQTKEQYELVYRTIKFLFEKYLQSMAPAQACCTEEVPAATSPLTASDSDLSDLSEASEAAQEPEPEPQHQMEPQTEHRHPDREEPDGISNHILPVAFSASAAVHDGDPLSDAATCSTSAILNSQRARDRTREQQRPNSLPTQTINQKPQPLQTQTNSMPINQRPPYPLPTKPDTLPTSQDLRQEPSLSIPIITSQALRTQEFCQRAMEQKKVESDGEITRLVPPVLSAVSISNPLCLSVEDLYFLPDSSIASPLAAEAPTGADNEEELAPLSKLTENPCFSGSSMTLSGQSMELPALVITNASPGALVAFSDEDSPPPLPERTPESYVLAAGTERPDNISKPERLEVIIPPSAAAEARGGNGSPPSPIPPLPERTAEVFVLANNAPRSTTVFPSLSVPVEMVVQKSEEREWSERSVDTPALVDKMSWTRSKGLKVKMTTLSVPPPVTLPPPVRYSVPVPCTSRNLPPPPPPPYALAPFLSPPVDQNSAPCLQSQSNSQTTTTHQRIGTSSEWAGNSQPKRFQDGIMNRRKVTDSEMKLQQPVDNSTSTSTGTTEDKSDKNSGKALSKTKSSHLVSLHQTHQCNSNLNNVMGHISEQCVFFPGFGTRFGKPKGPRSHPETWV</sequence>
<dbReference type="GO" id="GO:0050868">
    <property type="term" value="P:negative regulation of T cell activation"/>
    <property type="evidence" value="ECO:0007669"/>
    <property type="project" value="TreeGrafter"/>
</dbReference>
<evidence type="ECO:0000256" key="6">
    <source>
        <dbReference type="ARBA" id="ARBA00022912"/>
    </source>
</evidence>
<evidence type="ECO:0000256" key="8">
    <source>
        <dbReference type="SAM" id="MobiDB-lite"/>
    </source>
</evidence>
<dbReference type="PROSITE" id="PS50055">
    <property type="entry name" value="TYR_PHOSPHATASE_PTP"/>
    <property type="match status" value="1"/>
</dbReference>
<dbReference type="FunFam" id="3.90.190.10:FF:000045">
    <property type="entry name" value="Tyrosine-protein phosphatase non-receptor type 12"/>
    <property type="match status" value="1"/>
</dbReference>
<protein>
    <recommendedName>
        <fullName evidence="2">protein-tyrosine-phosphatase</fullName>
        <ecNumber evidence="2">3.1.3.48</ecNumber>
    </recommendedName>
</protein>
<reference evidence="11" key="3">
    <citation type="submission" date="2025-09" db="UniProtKB">
        <authorList>
            <consortium name="Ensembl"/>
        </authorList>
    </citation>
    <scope>IDENTIFICATION</scope>
</reference>
<feature type="compositionally biased region" description="Low complexity" evidence="8">
    <location>
        <begin position="321"/>
        <end position="341"/>
    </location>
</feature>
<dbReference type="GO" id="GO:0005634">
    <property type="term" value="C:nucleus"/>
    <property type="evidence" value="ECO:0007669"/>
    <property type="project" value="TreeGrafter"/>
</dbReference>
<dbReference type="GO" id="GO:0050852">
    <property type="term" value="P:T cell receptor signaling pathway"/>
    <property type="evidence" value="ECO:0007669"/>
    <property type="project" value="TreeGrafter"/>
</dbReference>
<dbReference type="Gene3D" id="3.90.190.10">
    <property type="entry name" value="Protein tyrosine phosphatase superfamily"/>
    <property type="match status" value="1"/>
</dbReference>
<feature type="compositionally biased region" description="Polar residues" evidence="8">
    <location>
        <begin position="817"/>
        <end position="828"/>
    </location>
</feature>
<dbReference type="PANTHER" id="PTHR45983">
    <property type="entry name" value="TYROSINE PHOSPHATSE N18, PUTATIVE-RELATED"/>
    <property type="match status" value="1"/>
</dbReference>
<feature type="region of interest" description="Disordered" evidence="8">
    <location>
        <begin position="398"/>
        <end position="461"/>
    </location>
</feature>
<evidence type="ECO:0000313" key="11">
    <source>
        <dbReference type="Ensembl" id="ENSHHUP00000023174.1"/>
    </source>
</evidence>
<keyword evidence="6" id="KW-0904">Protein phosphatase</keyword>
<evidence type="ECO:0000256" key="2">
    <source>
        <dbReference type="ARBA" id="ARBA00013064"/>
    </source>
</evidence>
<proteinExistence type="inferred from homology"/>
<keyword evidence="12" id="KW-1185">Reference proteome</keyword>
<reference evidence="11" key="2">
    <citation type="submission" date="2025-08" db="UniProtKB">
        <authorList>
            <consortium name="Ensembl"/>
        </authorList>
    </citation>
    <scope>IDENTIFICATION</scope>
</reference>
<feature type="region of interest" description="Disordered" evidence="8">
    <location>
        <begin position="755"/>
        <end position="848"/>
    </location>
</feature>
<dbReference type="SMART" id="SM00194">
    <property type="entry name" value="PTPc"/>
    <property type="match status" value="1"/>
</dbReference>
<evidence type="ECO:0000313" key="12">
    <source>
        <dbReference type="Proteomes" id="UP000314982"/>
    </source>
</evidence>
<feature type="compositionally biased region" description="Basic and acidic residues" evidence="8">
    <location>
        <begin position="401"/>
        <end position="410"/>
    </location>
</feature>
<evidence type="ECO:0000259" key="10">
    <source>
        <dbReference type="PROSITE" id="PS50056"/>
    </source>
</evidence>
<dbReference type="GeneTree" id="ENSGT00940000167346"/>
<dbReference type="AlphaFoldDB" id="A0A4W5LBJ7"/>
<dbReference type="SUPFAM" id="SSF52799">
    <property type="entry name" value="(Phosphotyrosine protein) phosphatases II"/>
    <property type="match status" value="1"/>
</dbReference>
<dbReference type="EC" id="3.1.3.48" evidence="2"/>